<evidence type="ECO:0000256" key="1">
    <source>
        <dbReference type="SAM" id="MobiDB-lite"/>
    </source>
</evidence>
<gene>
    <name evidence="2" type="ORF">MRATA1EN1_LOCUS13718</name>
</gene>
<reference evidence="2" key="1">
    <citation type="submission" date="2023-04" db="EMBL/GenBank/DDBJ databases">
        <authorList>
            <consortium name="ELIXIR-Norway"/>
        </authorList>
    </citation>
    <scope>NUCLEOTIDE SEQUENCE [LARGE SCALE GENOMIC DNA]</scope>
</reference>
<proteinExistence type="predicted"/>
<sequence length="104" mass="10954">MCRGHVALMVLEDKMPTPEGGQQHGRNVLIIPVLVLGRNLHTDTLVSTADGWGGPSVGEGLGPGGWESGRRHGPCSQRLSALHTDLHVSRPGPTHGAVTHSSEK</sequence>
<organism evidence="2 3">
    <name type="scientific">Rangifer tarandus platyrhynchus</name>
    <name type="common">Svalbard reindeer</name>
    <dbReference type="NCBI Taxonomy" id="3082113"/>
    <lineage>
        <taxon>Eukaryota</taxon>
        <taxon>Metazoa</taxon>
        <taxon>Chordata</taxon>
        <taxon>Craniata</taxon>
        <taxon>Vertebrata</taxon>
        <taxon>Euteleostomi</taxon>
        <taxon>Mammalia</taxon>
        <taxon>Eutheria</taxon>
        <taxon>Laurasiatheria</taxon>
        <taxon>Artiodactyla</taxon>
        <taxon>Ruminantia</taxon>
        <taxon>Pecora</taxon>
        <taxon>Cervidae</taxon>
        <taxon>Odocoileinae</taxon>
        <taxon>Rangifer</taxon>
    </lineage>
</organism>
<feature type="region of interest" description="Disordered" evidence="1">
    <location>
        <begin position="50"/>
        <end position="104"/>
    </location>
</feature>
<evidence type="ECO:0000313" key="3">
    <source>
        <dbReference type="Proteomes" id="UP001176941"/>
    </source>
</evidence>
<dbReference type="Proteomes" id="UP001176941">
    <property type="component" value="Chromosome 23"/>
</dbReference>
<keyword evidence="3" id="KW-1185">Reference proteome</keyword>
<accession>A0ABN8YUP9</accession>
<name>A0ABN8YUP9_RANTA</name>
<dbReference type="EMBL" id="OX459959">
    <property type="protein sequence ID" value="CAI9164756.1"/>
    <property type="molecule type" value="Genomic_DNA"/>
</dbReference>
<feature type="compositionally biased region" description="Gly residues" evidence="1">
    <location>
        <begin position="51"/>
        <end position="67"/>
    </location>
</feature>
<evidence type="ECO:0000313" key="2">
    <source>
        <dbReference type="EMBL" id="CAI9164756.1"/>
    </source>
</evidence>
<protein>
    <submittedName>
        <fullName evidence="2">Uncharacterized protein</fullName>
    </submittedName>
</protein>